<dbReference type="InterPro" id="IPR011991">
    <property type="entry name" value="ArsR-like_HTH"/>
</dbReference>
<dbReference type="PRINTS" id="PR00778">
    <property type="entry name" value="HTHARSR"/>
</dbReference>
<dbReference type="Gene3D" id="1.10.10.10">
    <property type="entry name" value="Winged helix-like DNA-binding domain superfamily/Winged helix DNA-binding domain"/>
    <property type="match status" value="1"/>
</dbReference>
<proteinExistence type="predicted"/>
<dbReference type="PANTHER" id="PTHR38600">
    <property type="entry name" value="TRANSCRIPTIONAL REGULATORY PROTEIN"/>
    <property type="match status" value="1"/>
</dbReference>
<dbReference type="CDD" id="cd00090">
    <property type="entry name" value="HTH_ARSR"/>
    <property type="match status" value="1"/>
</dbReference>
<evidence type="ECO:0000259" key="1">
    <source>
        <dbReference type="PROSITE" id="PS50987"/>
    </source>
</evidence>
<sequence length="112" mass="12629">MSAAVDLTLAALAEPSRRKVVEALREQPRAAGELARIVGLSPPALSRHLKTLREAGLVHESHPVFDARVRIYALRAEPMQELSRWLEQTEQMWGDQLIMFKAHIEAEPEPLK</sequence>
<name>A0AB39KRM2_9CAUL</name>
<dbReference type="EMBL" id="CP158375">
    <property type="protein sequence ID" value="XDO96481.1"/>
    <property type="molecule type" value="Genomic_DNA"/>
</dbReference>
<evidence type="ECO:0000313" key="2">
    <source>
        <dbReference type="EMBL" id="XDO96481.1"/>
    </source>
</evidence>
<dbReference type="GO" id="GO:0003700">
    <property type="term" value="F:DNA-binding transcription factor activity"/>
    <property type="evidence" value="ECO:0007669"/>
    <property type="project" value="InterPro"/>
</dbReference>
<reference evidence="2" key="1">
    <citation type="submission" date="2024-06" db="EMBL/GenBank/DDBJ databases">
        <title>Caulobacter inopinatus, sp. nov.</title>
        <authorList>
            <person name="Donachie S.P."/>
        </authorList>
    </citation>
    <scope>NUCLEOTIDE SEQUENCE</scope>
    <source>
        <strain evidence="2">73W</strain>
    </source>
</reference>
<dbReference type="PANTHER" id="PTHR38600:SF1">
    <property type="entry name" value="TRANSCRIPTIONAL REGULATORY PROTEIN"/>
    <property type="match status" value="1"/>
</dbReference>
<dbReference type="PROSITE" id="PS50987">
    <property type="entry name" value="HTH_ARSR_2"/>
    <property type="match status" value="1"/>
</dbReference>
<gene>
    <name evidence="2" type="ORF">ABOZ73_17175</name>
</gene>
<dbReference type="NCBIfam" id="NF033788">
    <property type="entry name" value="HTH_metalloreg"/>
    <property type="match status" value="1"/>
</dbReference>
<dbReference type="Pfam" id="PF01022">
    <property type="entry name" value="HTH_5"/>
    <property type="match status" value="1"/>
</dbReference>
<dbReference type="RefSeq" id="WP_369059323.1">
    <property type="nucleotide sequence ID" value="NZ_CP158375.1"/>
</dbReference>
<accession>A0AB39KRM2</accession>
<dbReference type="SMART" id="SM00418">
    <property type="entry name" value="HTH_ARSR"/>
    <property type="match status" value="1"/>
</dbReference>
<dbReference type="AlphaFoldDB" id="A0AB39KRM2"/>
<dbReference type="InterPro" id="IPR036390">
    <property type="entry name" value="WH_DNA-bd_sf"/>
</dbReference>
<protein>
    <submittedName>
        <fullName evidence="2">Metalloregulator ArsR/SmtB family transcription factor</fullName>
    </submittedName>
</protein>
<dbReference type="InterPro" id="IPR036388">
    <property type="entry name" value="WH-like_DNA-bd_sf"/>
</dbReference>
<feature type="domain" description="HTH arsR-type" evidence="1">
    <location>
        <begin position="1"/>
        <end position="91"/>
    </location>
</feature>
<dbReference type="InterPro" id="IPR001845">
    <property type="entry name" value="HTH_ArsR_DNA-bd_dom"/>
</dbReference>
<organism evidence="2">
    <name type="scientific">Caulobacter sp. 73W</name>
    <dbReference type="NCBI Taxonomy" id="3161137"/>
    <lineage>
        <taxon>Bacteria</taxon>
        <taxon>Pseudomonadati</taxon>
        <taxon>Pseudomonadota</taxon>
        <taxon>Alphaproteobacteria</taxon>
        <taxon>Caulobacterales</taxon>
        <taxon>Caulobacteraceae</taxon>
        <taxon>Caulobacter</taxon>
    </lineage>
</organism>
<dbReference type="SUPFAM" id="SSF46785">
    <property type="entry name" value="Winged helix' DNA-binding domain"/>
    <property type="match status" value="1"/>
</dbReference>